<dbReference type="GO" id="GO:0005789">
    <property type="term" value="C:endoplasmic reticulum membrane"/>
    <property type="evidence" value="ECO:0007669"/>
    <property type="project" value="InterPro"/>
</dbReference>
<accession>A0A843TSS4</accession>
<dbReference type="Proteomes" id="UP000652761">
    <property type="component" value="Unassembled WGS sequence"/>
</dbReference>
<evidence type="ECO:0000256" key="4">
    <source>
        <dbReference type="ARBA" id="ARBA00023136"/>
    </source>
</evidence>
<gene>
    <name evidence="6" type="ORF">Taro_004814</name>
</gene>
<comment type="subcellular location">
    <subcellularLocation>
        <location evidence="1">Membrane</location>
        <topology evidence="1">Multi-pass membrane protein</topology>
    </subcellularLocation>
</comment>
<keyword evidence="4 5" id="KW-0472">Membrane</keyword>
<dbReference type="Pfam" id="PF04061">
    <property type="entry name" value="ORMDL"/>
    <property type="match status" value="1"/>
</dbReference>
<evidence type="ECO:0000256" key="1">
    <source>
        <dbReference type="ARBA" id="ARBA00004141"/>
    </source>
</evidence>
<dbReference type="PANTHER" id="PTHR12665">
    <property type="entry name" value="ORMDL PROTEINS"/>
    <property type="match status" value="1"/>
</dbReference>
<protein>
    <submittedName>
        <fullName evidence="6">Uncharacterized protein</fullName>
    </submittedName>
</protein>
<dbReference type="InterPro" id="IPR007203">
    <property type="entry name" value="ORMDL"/>
</dbReference>
<evidence type="ECO:0000313" key="6">
    <source>
        <dbReference type="EMBL" id="MQL72493.1"/>
    </source>
</evidence>
<evidence type="ECO:0000256" key="2">
    <source>
        <dbReference type="ARBA" id="ARBA00022692"/>
    </source>
</evidence>
<keyword evidence="3 5" id="KW-1133">Transmembrane helix</keyword>
<evidence type="ECO:0000256" key="5">
    <source>
        <dbReference type="SAM" id="Phobius"/>
    </source>
</evidence>
<proteinExistence type="predicted"/>
<dbReference type="AlphaFoldDB" id="A0A843TSS4"/>
<evidence type="ECO:0000313" key="7">
    <source>
        <dbReference type="Proteomes" id="UP000652761"/>
    </source>
</evidence>
<sequence length="92" mass="10262">MHQIWYLIASHTTDYRHSMLFLNTLAVIVLVVAKFPNMHKVRIFGINADHGSSYRGKLPQYSRNALCLGTGEPRHSRVAQPGDPACAAVAWS</sequence>
<name>A0A843TSS4_COLES</name>
<organism evidence="6 7">
    <name type="scientific">Colocasia esculenta</name>
    <name type="common">Wild taro</name>
    <name type="synonym">Arum esculentum</name>
    <dbReference type="NCBI Taxonomy" id="4460"/>
    <lineage>
        <taxon>Eukaryota</taxon>
        <taxon>Viridiplantae</taxon>
        <taxon>Streptophyta</taxon>
        <taxon>Embryophyta</taxon>
        <taxon>Tracheophyta</taxon>
        <taxon>Spermatophyta</taxon>
        <taxon>Magnoliopsida</taxon>
        <taxon>Liliopsida</taxon>
        <taxon>Araceae</taxon>
        <taxon>Aroideae</taxon>
        <taxon>Colocasieae</taxon>
        <taxon>Colocasia</taxon>
    </lineage>
</organism>
<dbReference type="EMBL" id="NMUH01000131">
    <property type="protein sequence ID" value="MQL72493.1"/>
    <property type="molecule type" value="Genomic_DNA"/>
</dbReference>
<keyword evidence="7" id="KW-1185">Reference proteome</keyword>
<keyword evidence="2 5" id="KW-0812">Transmembrane</keyword>
<evidence type="ECO:0000256" key="3">
    <source>
        <dbReference type="ARBA" id="ARBA00022989"/>
    </source>
</evidence>
<comment type="caution">
    <text evidence="6">The sequence shown here is derived from an EMBL/GenBank/DDBJ whole genome shotgun (WGS) entry which is preliminary data.</text>
</comment>
<dbReference type="OrthoDB" id="1932233at2759"/>
<feature type="transmembrane region" description="Helical" evidence="5">
    <location>
        <begin position="15"/>
        <end position="33"/>
    </location>
</feature>
<reference evidence="6" key="1">
    <citation type="submission" date="2017-07" db="EMBL/GenBank/DDBJ databases">
        <title>Taro Niue Genome Assembly and Annotation.</title>
        <authorList>
            <person name="Atibalentja N."/>
            <person name="Keating K."/>
            <person name="Fields C.J."/>
        </authorList>
    </citation>
    <scope>NUCLEOTIDE SEQUENCE</scope>
    <source>
        <strain evidence="6">Niue_2</strain>
        <tissue evidence="6">Leaf</tissue>
    </source>
</reference>